<protein>
    <submittedName>
        <fullName evidence="2">Uncharacterized protein</fullName>
    </submittedName>
</protein>
<dbReference type="STRING" id="436010.A0A166RI15"/>
<accession>A0A166RI15</accession>
<dbReference type="AlphaFoldDB" id="A0A166RI15"/>
<proteinExistence type="predicted"/>
<sequence length="87" mass="9810">MPQTLTIAVCICEDVTLSDFIPPVEILAHLNGADHNLLGPDLIGDAVPYRVKIDYLAPTLDPVRRSHRARQARARRRGRCEPRGRER</sequence>
<feature type="compositionally biased region" description="Basic residues" evidence="1">
    <location>
        <begin position="65"/>
        <end position="78"/>
    </location>
</feature>
<evidence type="ECO:0000256" key="1">
    <source>
        <dbReference type="SAM" id="MobiDB-lite"/>
    </source>
</evidence>
<dbReference type="OrthoDB" id="543156at2759"/>
<reference evidence="2 3" key="1">
    <citation type="journal article" date="2016" name="Mol. Biol. Evol.">
        <title>Comparative Genomics of Early-Diverging Mushroom-Forming Fungi Provides Insights into the Origins of Lignocellulose Decay Capabilities.</title>
        <authorList>
            <person name="Nagy L.G."/>
            <person name="Riley R."/>
            <person name="Tritt A."/>
            <person name="Adam C."/>
            <person name="Daum C."/>
            <person name="Floudas D."/>
            <person name="Sun H."/>
            <person name="Yadav J.S."/>
            <person name="Pangilinan J."/>
            <person name="Larsson K.H."/>
            <person name="Matsuura K."/>
            <person name="Barry K."/>
            <person name="Labutti K."/>
            <person name="Kuo R."/>
            <person name="Ohm R.A."/>
            <person name="Bhattacharya S.S."/>
            <person name="Shirouzu T."/>
            <person name="Yoshinaga Y."/>
            <person name="Martin F.M."/>
            <person name="Grigoriev I.V."/>
            <person name="Hibbett D.S."/>
        </authorList>
    </citation>
    <scope>NUCLEOTIDE SEQUENCE [LARGE SCALE GENOMIC DNA]</scope>
    <source>
        <strain evidence="2 3">CBS 109695</strain>
    </source>
</reference>
<gene>
    <name evidence="2" type="ORF">FIBSPDRAFT_780042</name>
</gene>
<dbReference type="Proteomes" id="UP000076532">
    <property type="component" value="Unassembled WGS sequence"/>
</dbReference>
<evidence type="ECO:0000313" key="2">
    <source>
        <dbReference type="EMBL" id="KZP28292.1"/>
    </source>
</evidence>
<name>A0A166RI15_9AGAM</name>
<dbReference type="EMBL" id="KV417504">
    <property type="protein sequence ID" value="KZP28292.1"/>
    <property type="molecule type" value="Genomic_DNA"/>
</dbReference>
<keyword evidence="3" id="KW-1185">Reference proteome</keyword>
<organism evidence="2 3">
    <name type="scientific">Athelia psychrophila</name>
    <dbReference type="NCBI Taxonomy" id="1759441"/>
    <lineage>
        <taxon>Eukaryota</taxon>
        <taxon>Fungi</taxon>
        <taxon>Dikarya</taxon>
        <taxon>Basidiomycota</taxon>
        <taxon>Agaricomycotina</taxon>
        <taxon>Agaricomycetes</taxon>
        <taxon>Agaricomycetidae</taxon>
        <taxon>Atheliales</taxon>
        <taxon>Atheliaceae</taxon>
        <taxon>Athelia</taxon>
    </lineage>
</organism>
<feature type="region of interest" description="Disordered" evidence="1">
    <location>
        <begin position="65"/>
        <end position="87"/>
    </location>
</feature>
<evidence type="ECO:0000313" key="3">
    <source>
        <dbReference type="Proteomes" id="UP000076532"/>
    </source>
</evidence>